<proteinExistence type="inferred from homology"/>
<dbReference type="GO" id="GO:0000398">
    <property type="term" value="P:mRNA splicing, via spliceosome"/>
    <property type="evidence" value="ECO:0007669"/>
    <property type="project" value="TreeGrafter"/>
</dbReference>
<evidence type="ECO:0000313" key="7">
    <source>
        <dbReference type="RefSeq" id="XP_033535935.1"/>
    </source>
</evidence>
<feature type="region of interest" description="Disordered" evidence="2">
    <location>
        <begin position="147"/>
        <end position="166"/>
    </location>
</feature>
<name>A0A6G1G8E2_9PEZI</name>
<dbReference type="InterPro" id="IPR040194">
    <property type="entry name" value="Cwf19-like"/>
</dbReference>
<evidence type="ECO:0000259" key="4">
    <source>
        <dbReference type="Pfam" id="PF04677"/>
    </source>
</evidence>
<feature type="compositionally biased region" description="Basic residues" evidence="2">
    <location>
        <begin position="41"/>
        <end position="58"/>
    </location>
</feature>
<dbReference type="OrthoDB" id="2113965at2759"/>
<reference evidence="7" key="3">
    <citation type="submission" date="2025-04" db="UniProtKB">
        <authorList>
            <consortium name="RefSeq"/>
        </authorList>
    </citation>
    <scope>IDENTIFICATION</scope>
    <source>
        <strain evidence="7">CBS 781.70</strain>
    </source>
</reference>
<feature type="compositionally biased region" description="Basic and acidic residues" evidence="2">
    <location>
        <begin position="8"/>
        <end position="40"/>
    </location>
</feature>
<evidence type="ECO:0000259" key="3">
    <source>
        <dbReference type="Pfam" id="PF04676"/>
    </source>
</evidence>
<dbReference type="RefSeq" id="XP_033535935.1">
    <property type="nucleotide sequence ID" value="XM_033674833.1"/>
</dbReference>
<dbReference type="AlphaFoldDB" id="A0A6G1G8E2"/>
<evidence type="ECO:0000313" key="5">
    <source>
        <dbReference type="EMBL" id="KAF1814304.1"/>
    </source>
</evidence>
<evidence type="ECO:0000256" key="1">
    <source>
        <dbReference type="ARBA" id="ARBA00006795"/>
    </source>
</evidence>
<reference evidence="7" key="2">
    <citation type="submission" date="2020-04" db="EMBL/GenBank/DDBJ databases">
        <authorList>
            <consortium name="NCBI Genome Project"/>
        </authorList>
    </citation>
    <scope>NUCLEOTIDE SEQUENCE</scope>
    <source>
        <strain evidence="7">CBS 781.70</strain>
    </source>
</reference>
<dbReference type="PANTHER" id="PTHR12072">
    <property type="entry name" value="CWF19, CELL CYCLE CONTROL PROTEIN"/>
    <property type="match status" value="1"/>
</dbReference>
<evidence type="ECO:0000313" key="6">
    <source>
        <dbReference type="Proteomes" id="UP000504638"/>
    </source>
</evidence>
<dbReference type="InterPro" id="IPR006768">
    <property type="entry name" value="Cwf19-like_C_dom-1"/>
</dbReference>
<feature type="compositionally biased region" description="Basic and acidic residues" evidence="2">
    <location>
        <begin position="59"/>
        <end position="86"/>
    </location>
</feature>
<dbReference type="Proteomes" id="UP000504638">
    <property type="component" value="Unplaced"/>
</dbReference>
<reference evidence="5 7" key="1">
    <citation type="submission" date="2020-01" db="EMBL/GenBank/DDBJ databases">
        <authorList>
            <consortium name="DOE Joint Genome Institute"/>
            <person name="Haridas S."/>
            <person name="Albert R."/>
            <person name="Binder M."/>
            <person name="Bloem J."/>
            <person name="Labutti K."/>
            <person name="Salamov A."/>
            <person name="Andreopoulos B."/>
            <person name="Baker S.E."/>
            <person name="Barry K."/>
            <person name="Bills G."/>
            <person name="Bluhm B.H."/>
            <person name="Cannon C."/>
            <person name="Castanera R."/>
            <person name="Culley D.E."/>
            <person name="Daum C."/>
            <person name="Ezra D."/>
            <person name="Gonzalez J.B."/>
            <person name="Henrissat B."/>
            <person name="Kuo A."/>
            <person name="Liang C."/>
            <person name="Lipzen A."/>
            <person name="Lutzoni F."/>
            <person name="Magnuson J."/>
            <person name="Mondo S."/>
            <person name="Nolan M."/>
            <person name="Ohm R."/>
            <person name="Pangilinan J."/>
            <person name="Park H.-J."/>
            <person name="Ramirez L."/>
            <person name="Alfaro M."/>
            <person name="Sun H."/>
            <person name="Tritt A."/>
            <person name="Yoshinaga Y."/>
            <person name="Zwiers L.-H."/>
            <person name="Turgeon B.G."/>
            <person name="Goodwin S.B."/>
            <person name="Spatafora J.W."/>
            <person name="Crous P.W."/>
            <person name="Grigoriev I.V."/>
        </authorList>
    </citation>
    <scope>NUCLEOTIDE SEQUENCE</scope>
    <source>
        <strain evidence="5 7">CBS 781.70</strain>
    </source>
</reference>
<protein>
    <submittedName>
        <fullName evidence="5 7">Cell cycle control protein cwf19</fullName>
    </submittedName>
</protein>
<dbReference type="InterPro" id="IPR006767">
    <property type="entry name" value="Cwf19-like_C_dom-2"/>
</dbReference>
<evidence type="ECO:0000256" key="2">
    <source>
        <dbReference type="SAM" id="MobiDB-lite"/>
    </source>
</evidence>
<sequence>MGLEDFEKELAESQAKTERRDRDRSRSRDRHGEKLKEEKRKHSRHRHKDRERHRHRSRGRDDDRRDRNREKRSRHDKDDEGREPKRDSKRRRKESKSPSISSNDAPRERDPAVPSDRILDNAVEEYRDSGVKRDAWMEAPSALDVDYVNRAKPPAEEPRRGHSLHDEYNLKMHKNELNRHLADVKGSEDEGAVEDESAQHEVAYEFGDDGSGWRMTKLRAVYRQAKETGKAVEEVALERFGGLREFDDAREEEVELDRRKMYGKDYVGKIKPSGELFEERKLNMGIHRPSSSHSRRSSELQEVEGLPQGEIIQDSGPVLSPTELNKLKAQLMKAKLRGGPEAAKLEKEYNRAFEVSQRERPSTIVIGGRESRQLAGSRTEEVNAIDSKRGRERGLVEENEDMSIEDMVKAERRSKGVGSSKDMAERIAKDGKFDNDLDYMDDNAAKLAKRVVKSNMNLKNTAVHELQKMSRILDACPLCHREDTHTPPTAPVVSLATRTFLTLPTEPEIGDGGAVIVPLEHRLNLIECDDDEWEEIRNFMKALTRMYHGQGRAVLFYENAAHRARKRHASLTAVPIPYEFGETAPAFFKETMLASDEEWAQHQKVIDTGKMAAEGAGRSAFRRAIAKEMPYFHVWFTLDGGLGHVVEDENRWPKGDLFAREVIGGMLDLGPEVIRRQGRWGKGDGRRVEGFRKKWREFDWTRVLIEGQ</sequence>
<accession>A0A6G1G8E2</accession>
<feature type="domain" description="Cwf19-like C-terminal" evidence="4">
    <location>
        <begin position="465"/>
        <end position="589"/>
    </location>
</feature>
<dbReference type="EMBL" id="ML975153">
    <property type="protein sequence ID" value="KAF1814304.1"/>
    <property type="molecule type" value="Genomic_DNA"/>
</dbReference>
<dbReference type="GeneID" id="54415403"/>
<keyword evidence="6" id="KW-1185">Reference proteome</keyword>
<dbReference type="Pfam" id="PF04676">
    <property type="entry name" value="CwfJ_C_2"/>
    <property type="match status" value="1"/>
</dbReference>
<gene>
    <name evidence="5 7" type="ORF">P152DRAFT_266843</name>
</gene>
<comment type="similarity">
    <text evidence="1">Belongs to the CWF19 family.</text>
</comment>
<dbReference type="PANTHER" id="PTHR12072:SF5">
    <property type="entry name" value="CWF19-LIKE PROTEIN 2"/>
    <property type="match status" value="1"/>
</dbReference>
<organism evidence="5">
    <name type="scientific">Eremomyces bilateralis CBS 781.70</name>
    <dbReference type="NCBI Taxonomy" id="1392243"/>
    <lineage>
        <taxon>Eukaryota</taxon>
        <taxon>Fungi</taxon>
        <taxon>Dikarya</taxon>
        <taxon>Ascomycota</taxon>
        <taxon>Pezizomycotina</taxon>
        <taxon>Dothideomycetes</taxon>
        <taxon>Dothideomycetes incertae sedis</taxon>
        <taxon>Eremomycetales</taxon>
        <taxon>Eremomycetaceae</taxon>
        <taxon>Eremomyces</taxon>
    </lineage>
</organism>
<dbReference type="GO" id="GO:0071014">
    <property type="term" value="C:post-mRNA release spliceosomal complex"/>
    <property type="evidence" value="ECO:0007669"/>
    <property type="project" value="TreeGrafter"/>
</dbReference>
<dbReference type="Pfam" id="PF04677">
    <property type="entry name" value="CwfJ_C_1"/>
    <property type="match status" value="1"/>
</dbReference>
<feature type="domain" description="Cwf19-like protein C-terminal" evidence="3">
    <location>
        <begin position="598"/>
        <end position="701"/>
    </location>
</feature>
<feature type="region of interest" description="Disordered" evidence="2">
    <location>
        <begin position="1"/>
        <end position="124"/>
    </location>
</feature>